<dbReference type="VEuPathDB" id="FungiDB:ASPCADRAFT_202186"/>
<feature type="transmembrane region" description="Helical" evidence="11">
    <location>
        <begin position="34"/>
        <end position="53"/>
    </location>
</feature>
<dbReference type="SUPFAM" id="SSF103473">
    <property type="entry name" value="MFS general substrate transporter"/>
    <property type="match status" value="1"/>
</dbReference>
<feature type="transmembrane region" description="Helical" evidence="11">
    <location>
        <begin position="190"/>
        <end position="210"/>
    </location>
</feature>
<feature type="transmembrane region" description="Helical" evidence="11">
    <location>
        <begin position="375"/>
        <end position="399"/>
    </location>
</feature>
<dbReference type="Gene3D" id="1.20.1250.20">
    <property type="entry name" value="MFS general substrate transporter like domains"/>
    <property type="match status" value="1"/>
</dbReference>
<comment type="subcellular location">
    <subcellularLocation>
        <location evidence="1">Membrane</location>
        <topology evidence="1">Multi-pass membrane protein</topology>
    </subcellularLocation>
</comment>
<dbReference type="PANTHER" id="PTHR23502">
    <property type="entry name" value="MAJOR FACILITATOR SUPERFAMILY"/>
    <property type="match status" value="1"/>
</dbReference>
<evidence type="ECO:0000259" key="12">
    <source>
        <dbReference type="PROSITE" id="PS50850"/>
    </source>
</evidence>
<keyword evidence="3" id="KW-0813">Transport</keyword>
<evidence type="ECO:0000313" key="13">
    <source>
        <dbReference type="EMBL" id="OOG00292.1"/>
    </source>
</evidence>
<dbReference type="OrthoDB" id="2985014at2759"/>
<evidence type="ECO:0000256" key="6">
    <source>
        <dbReference type="ARBA" id="ARBA00023136"/>
    </source>
</evidence>
<dbReference type="GO" id="GO:0015137">
    <property type="term" value="F:citrate transmembrane transporter activity"/>
    <property type="evidence" value="ECO:0007669"/>
    <property type="project" value="UniProtKB-ARBA"/>
</dbReference>
<keyword evidence="6 11" id="KW-0472">Membrane</keyword>
<evidence type="ECO:0000256" key="3">
    <source>
        <dbReference type="ARBA" id="ARBA00022448"/>
    </source>
</evidence>
<feature type="transmembrane region" description="Helical" evidence="11">
    <location>
        <begin position="163"/>
        <end position="184"/>
    </location>
</feature>
<dbReference type="OMA" id="FQAFGSC"/>
<organism evidence="13 14">
    <name type="scientific">Aspergillus carbonarius (strain ITEM 5010)</name>
    <dbReference type="NCBI Taxonomy" id="602072"/>
    <lineage>
        <taxon>Eukaryota</taxon>
        <taxon>Fungi</taxon>
        <taxon>Dikarya</taxon>
        <taxon>Ascomycota</taxon>
        <taxon>Pezizomycotina</taxon>
        <taxon>Eurotiomycetes</taxon>
        <taxon>Eurotiomycetidae</taxon>
        <taxon>Eurotiales</taxon>
        <taxon>Aspergillaceae</taxon>
        <taxon>Aspergillus</taxon>
        <taxon>Aspergillus subgen. Circumdati</taxon>
    </lineage>
</organism>
<evidence type="ECO:0000313" key="14">
    <source>
        <dbReference type="Proteomes" id="UP000188318"/>
    </source>
</evidence>
<dbReference type="FunFam" id="1.20.1250.20:FF:000172">
    <property type="entry name" value="MFS multidrug resistance transporter"/>
    <property type="match status" value="1"/>
</dbReference>
<feature type="transmembrane region" description="Helical" evidence="11">
    <location>
        <begin position="300"/>
        <end position="321"/>
    </location>
</feature>
<evidence type="ECO:0000256" key="9">
    <source>
        <dbReference type="ARBA" id="ARBA00057034"/>
    </source>
</evidence>
<evidence type="ECO:0000256" key="5">
    <source>
        <dbReference type="ARBA" id="ARBA00022989"/>
    </source>
</evidence>
<feature type="transmembrane region" description="Helical" evidence="11">
    <location>
        <begin position="436"/>
        <end position="460"/>
    </location>
</feature>
<dbReference type="AlphaFoldDB" id="A0A1R3S0R7"/>
<dbReference type="InterPro" id="IPR036259">
    <property type="entry name" value="MFS_trans_sf"/>
</dbReference>
<dbReference type="GO" id="GO:0005275">
    <property type="term" value="F:amine transmembrane transporter activity"/>
    <property type="evidence" value="ECO:0007669"/>
    <property type="project" value="TreeGrafter"/>
</dbReference>
<gene>
    <name evidence="13" type="ORF">ASPCADRAFT_202186</name>
</gene>
<evidence type="ECO:0000256" key="7">
    <source>
        <dbReference type="ARBA" id="ARBA00023180"/>
    </source>
</evidence>
<name>A0A1R3S0R7_ASPC5</name>
<evidence type="ECO:0000256" key="2">
    <source>
        <dbReference type="ARBA" id="ARBA00008335"/>
    </source>
</evidence>
<feature type="transmembrane region" description="Helical" evidence="11">
    <location>
        <begin position="411"/>
        <end position="430"/>
    </location>
</feature>
<sequence length="478" mass="51435">MPDQQKLSPTTTPVTQVQQQPPSYTVFSEARQKLILGLITVAGLFGPLAGNIYLPALPVLEHAFHVTKTEIDVTVTAFMVVFAFGPLFWSSFADWSGRRPLYLISILIYIAANVLLAALPANYGALIFLRLLQAFGSSAVVSMGAGTVADIVEPKKRGRAMSYFLFGPQCGPILGPLLGGAIAGNTSWRWIFGFLAISGAALWLVLLFCLPETLRARVGNGGLYEGRSWILWPPHWASQPAAESARGPLPPKPTLRGYWRLFSYPPIGIACMNTALLYSSYFCIAIQLPTALQSTYHWSTSAVGAGYVVVGVAMVVGSLAGGRFSDWQRTRLVLRVGEDQVTPESRLADQIWGLGVASAGLIMFGFFVRDAVHPAATLISTFFVGFGMSWMFVASNAFLTSCVAHQAAGAFALGNMLRSPGAAVAAVVIGPLVQKMGWGFCFLGLGLLNLIGVGGMLLVLRAQSPRWRRERDATTPSR</sequence>
<dbReference type="InterPro" id="IPR020846">
    <property type="entry name" value="MFS_dom"/>
</dbReference>
<evidence type="ECO:0000256" key="1">
    <source>
        <dbReference type="ARBA" id="ARBA00004141"/>
    </source>
</evidence>
<proteinExistence type="inferred from homology"/>
<keyword evidence="7" id="KW-0325">Glycoprotein</keyword>
<dbReference type="EMBL" id="KV907493">
    <property type="protein sequence ID" value="OOG00292.1"/>
    <property type="molecule type" value="Genomic_DNA"/>
</dbReference>
<dbReference type="Pfam" id="PF07690">
    <property type="entry name" value="MFS_1"/>
    <property type="match status" value="1"/>
</dbReference>
<comment type="catalytic activity">
    <reaction evidence="8">
        <text>citrate(in) = citrate(out)</text>
        <dbReference type="Rhea" id="RHEA:33183"/>
        <dbReference type="ChEBI" id="CHEBI:16947"/>
    </reaction>
</comment>
<feature type="domain" description="Major facilitator superfamily (MFS) profile" evidence="12">
    <location>
        <begin position="35"/>
        <end position="464"/>
    </location>
</feature>
<dbReference type="Proteomes" id="UP000188318">
    <property type="component" value="Unassembled WGS sequence"/>
</dbReference>
<dbReference type="PROSITE" id="PS50850">
    <property type="entry name" value="MFS"/>
    <property type="match status" value="1"/>
</dbReference>
<dbReference type="STRING" id="602072.A0A1R3S0R7"/>
<feature type="transmembrane region" description="Helical" evidence="11">
    <location>
        <begin position="127"/>
        <end position="151"/>
    </location>
</feature>
<comment type="similarity">
    <text evidence="2">Belongs to the major facilitator superfamily.</text>
</comment>
<dbReference type="InterPro" id="IPR011701">
    <property type="entry name" value="MFS"/>
</dbReference>
<evidence type="ECO:0000256" key="8">
    <source>
        <dbReference type="ARBA" id="ARBA00051015"/>
    </source>
</evidence>
<keyword evidence="14" id="KW-1185">Reference proteome</keyword>
<dbReference type="GO" id="GO:0140115">
    <property type="term" value="P:export across plasma membrane"/>
    <property type="evidence" value="ECO:0007669"/>
    <property type="project" value="UniProtKB-ARBA"/>
</dbReference>
<reference evidence="14" key="1">
    <citation type="journal article" date="2017" name="Genome Biol.">
        <title>Comparative genomics reveals high biological diversity and specific adaptations in the industrially and medically important fungal genus Aspergillus.</title>
        <authorList>
            <person name="de Vries R.P."/>
            <person name="Riley R."/>
            <person name="Wiebenga A."/>
            <person name="Aguilar-Osorio G."/>
            <person name="Amillis S."/>
            <person name="Uchima C.A."/>
            <person name="Anderluh G."/>
            <person name="Asadollahi M."/>
            <person name="Askin M."/>
            <person name="Barry K."/>
            <person name="Battaglia E."/>
            <person name="Bayram O."/>
            <person name="Benocci T."/>
            <person name="Braus-Stromeyer S.A."/>
            <person name="Caldana C."/>
            <person name="Canovas D."/>
            <person name="Cerqueira G.C."/>
            <person name="Chen F."/>
            <person name="Chen W."/>
            <person name="Choi C."/>
            <person name="Clum A."/>
            <person name="Dos Santos R.A."/>
            <person name="Damasio A.R."/>
            <person name="Diallinas G."/>
            <person name="Emri T."/>
            <person name="Fekete E."/>
            <person name="Flipphi M."/>
            <person name="Freyberg S."/>
            <person name="Gallo A."/>
            <person name="Gournas C."/>
            <person name="Habgood R."/>
            <person name="Hainaut M."/>
            <person name="Harispe M.L."/>
            <person name="Henrissat B."/>
            <person name="Hilden K.S."/>
            <person name="Hope R."/>
            <person name="Hossain A."/>
            <person name="Karabika E."/>
            <person name="Karaffa L."/>
            <person name="Karanyi Z."/>
            <person name="Krasevec N."/>
            <person name="Kuo A."/>
            <person name="Kusch H."/>
            <person name="LaButti K."/>
            <person name="Lagendijk E.L."/>
            <person name="Lapidus A."/>
            <person name="Levasseur A."/>
            <person name="Lindquist E."/>
            <person name="Lipzen A."/>
            <person name="Logrieco A.F."/>
            <person name="MacCabe A."/>
            <person name="Maekelae M.R."/>
            <person name="Malavazi I."/>
            <person name="Melin P."/>
            <person name="Meyer V."/>
            <person name="Mielnichuk N."/>
            <person name="Miskei M."/>
            <person name="Molnar A.P."/>
            <person name="Mule G."/>
            <person name="Ngan C.Y."/>
            <person name="Orejas M."/>
            <person name="Orosz E."/>
            <person name="Ouedraogo J.P."/>
            <person name="Overkamp K.M."/>
            <person name="Park H.-S."/>
            <person name="Perrone G."/>
            <person name="Piumi F."/>
            <person name="Punt P.J."/>
            <person name="Ram A.F."/>
            <person name="Ramon A."/>
            <person name="Rauscher S."/>
            <person name="Record E."/>
            <person name="Riano-Pachon D.M."/>
            <person name="Robert V."/>
            <person name="Roehrig J."/>
            <person name="Ruller R."/>
            <person name="Salamov A."/>
            <person name="Salih N.S."/>
            <person name="Samson R.A."/>
            <person name="Sandor E."/>
            <person name="Sanguinetti M."/>
            <person name="Schuetze T."/>
            <person name="Sepcic K."/>
            <person name="Shelest E."/>
            <person name="Sherlock G."/>
            <person name="Sophianopoulou V."/>
            <person name="Squina F.M."/>
            <person name="Sun H."/>
            <person name="Susca A."/>
            <person name="Todd R.B."/>
            <person name="Tsang A."/>
            <person name="Unkles S.E."/>
            <person name="van de Wiele N."/>
            <person name="van Rossen-Uffink D."/>
            <person name="Oliveira J.V."/>
            <person name="Vesth T.C."/>
            <person name="Visser J."/>
            <person name="Yu J.-H."/>
            <person name="Zhou M."/>
            <person name="Andersen M.R."/>
            <person name="Archer D.B."/>
            <person name="Baker S.E."/>
            <person name="Benoit I."/>
            <person name="Brakhage A.A."/>
            <person name="Braus G.H."/>
            <person name="Fischer R."/>
            <person name="Frisvad J.C."/>
            <person name="Goldman G.H."/>
            <person name="Houbraken J."/>
            <person name="Oakley B."/>
            <person name="Pocsi I."/>
            <person name="Scazzocchio C."/>
            <person name="Seiboth B."/>
            <person name="vanKuyk P.A."/>
            <person name="Wortman J."/>
            <person name="Dyer P.S."/>
            <person name="Grigoriev I.V."/>
        </authorList>
    </citation>
    <scope>NUCLEOTIDE SEQUENCE [LARGE SCALE GENOMIC DNA]</scope>
    <source>
        <strain evidence="14">ITEM 5010</strain>
    </source>
</reference>
<keyword evidence="4 11" id="KW-0812">Transmembrane</keyword>
<keyword evidence="5 11" id="KW-1133">Transmembrane helix</keyword>
<feature type="transmembrane region" description="Helical" evidence="11">
    <location>
        <begin position="351"/>
        <end position="369"/>
    </location>
</feature>
<dbReference type="PANTHER" id="PTHR23502:SF21">
    <property type="entry name" value="DITYROSINE TRANSPORTER 1"/>
    <property type="match status" value="1"/>
</dbReference>
<dbReference type="GO" id="GO:0005886">
    <property type="term" value="C:plasma membrane"/>
    <property type="evidence" value="ECO:0007669"/>
    <property type="project" value="TreeGrafter"/>
</dbReference>
<evidence type="ECO:0000256" key="11">
    <source>
        <dbReference type="SAM" id="Phobius"/>
    </source>
</evidence>
<evidence type="ECO:0000256" key="10">
    <source>
        <dbReference type="ARBA" id="ARBA00074746"/>
    </source>
</evidence>
<feature type="transmembrane region" description="Helical" evidence="11">
    <location>
        <begin position="101"/>
        <end position="121"/>
    </location>
</feature>
<protein>
    <recommendedName>
        <fullName evidence="10">Citrate exporter 1</fullName>
    </recommendedName>
</protein>
<dbReference type="FunFam" id="1.20.1720.10:FF:000009">
    <property type="entry name" value="MFS multidrug transporter"/>
    <property type="match status" value="1"/>
</dbReference>
<feature type="transmembrane region" description="Helical" evidence="11">
    <location>
        <begin position="261"/>
        <end position="288"/>
    </location>
</feature>
<accession>A0A1R3S0R7</accession>
<feature type="transmembrane region" description="Helical" evidence="11">
    <location>
        <begin position="73"/>
        <end position="89"/>
    </location>
</feature>
<evidence type="ECO:0000256" key="4">
    <source>
        <dbReference type="ARBA" id="ARBA00022692"/>
    </source>
</evidence>
<comment type="function">
    <text evidence="9">Transmembrane transporter that exports citrate across the cell membrane.</text>
</comment>